<evidence type="ECO:0000259" key="9">
    <source>
        <dbReference type="Pfam" id="PF00365"/>
    </source>
</evidence>
<dbReference type="eggNOG" id="COG0205">
    <property type="taxonomic scope" value="Bacteria"/>
</dbReference>
<feature type="active site" description="Proton acceptor" evidence="8">
    <location>
        <position position="157"/>
    </location>
</feature>
<dbReference type="NCBIfam" id="NF005121">
    <property type="entry name" value="PRK06555.1"/>
    <property type="match status" value="1"/>
</dbReference>
<comment type="similarity">
    <text evidence="8">Belongs to the phosphofructokinase type A (PFKA) family. PPi-dependent PFK group II subfamily. Clade 'P' sub-subfamily.</text>
</comment>
<reference evidence="10 11" key="1">
    <citation type="journal article" date="2011" name="J. Bacteriol.">
        <title>Genome sequence of the verrucomicrobium Opitutus terrae PB90-1, an abundant inhabitant of rice paddy soil ecosystems.</title>
        <authorList>
            <person name="van Passel M.W."/>
            <person name="Kant R."/>
            <person name="Palva A."/>
            <person name="Copeland A."/>
            <person name="Lucas S."/>
            <person name="Lapidus A."/>
            <person name="Glavina del Rio T."/>
            <person name="Pitluck S."/>
            <person name="Goltsman E."/>
            <person name="Clum A."/>
            <person name="Sun H."/>
            <person name="Schmutz J."/>
            <person name="Larimer F.W."/>
            <person name="Land M.L."/>
            <person name="Hauser L."/>
            <person name="Kyrpides N."/>
            <person name="Mikhailova N."/>
            <person name="Richardson P.P."/>
            <person name="Janssen P.H."/>
            <person name="de Vos W.M."/>
            <person name="Smidt H."/>
        </authorList>
    </citation>
    <scope>NUCLEOTIDE SEQUENCE [LARGE SCALE GENOMIC DNA]</scope>
    <source>
        <strain evidence="11">DSM 11246 / JCM 15787 / PB90-1</strain>
    </source>
</reference>
<evidence type="ECO:0000313" key="10">
    <source>
        <dbReference type="EMBL" id="ACB73441.1"/>
    </source>
</evidence>
<dbReference type="InterPro" id="IPR000023">
    <property type="entry name" value="Phosphofructokinase_dom"/>
</dbReference>
<dbReference type="KEGG" id="ote:Oter_0150"/>
<feature type="binding site" evidence="8">
    <location>
        <begin position="329"/>
        <end position="332"/>
    </location>
    <ligand>
        <name>substrate</name>
    </ligand>
</feature>
<dbReference type="Pfam" id="PF00365">
    <property type="entry name" value="PFK"/>
    <property type="match status" value="1"/>
</dbReference>
<dbReference type="RefSeq" id="WP_012372979.1">
    <property type="nucleotide sequence ID" value="NC_010571.1"/>
</dbReference>
<evidence type="ECO:0000256" key="2">
    <source>
        <dbReference type="ARBA" id="ARBA00003138"/>
    </source>
</evidence>
<comment type="cofactor">
    <cofactor evidence="1 8">
        <name>Mg(2+)</name>
        <dbReference type="ChEBI" id="CHEBI:18420"/>
    </cofactor>
</comment>
<evidence type="ECO:0000256" key="7">
    <source>
        <dbReference type="ARBA" id="ARBA00048072"/>
    </source>
</evidence>
<comment type="pathway">
    <text evidence="8">Carbohydrate degradation; glycolysis; D-glyceraldehyde 3-phosphate and glycerone phosphate from D-glucose: step 3/4.</text>
</comment>
<keyword evidence="8" id="KW-0963">Cytoplasm</keyword>
<evidence type="ECO:0000256" key="8">
    <source>
        <dbReference type="HAMAP-Rule" id="MF_01977"/>
    </source>
</evidence>
<evidence type="ECO:0000256" key="1">
    <source>
        <dbReference type="ARBA" id="ARBA00001946"/>
    </source>
</evidence>
<dbReference type="OrthoDB" id="9802503at2"/>
<comment type="catalytic activity">
    <reaction evidence="7 8">
        <text>beta-D-fructose 6-phosphate + diphosphate = beta-D-fructose 1,6-bisphosphate + phosphate + H(+)</text>
        <dbReference type="Rhea" id="RHEA:13613"/>
        <dbReference type="ChEBI" id="CHEBI:15378"/>
        <dbReference type="ChEBI" id="CHEBI:32966"/>
        <dbReference type="ChEBI" id="CHEBI:33019"/>
        <dbReference type="ChEBI" id="CHEBI:43474"/>
        <dbReference type="ChEBI" id="CHEBI:57634"/>
        <dbReference type="EC" id="2.7.1.90"/>
    </reaction>
</comment>
<dbReference type="GO" id="GO:0005737">
    <property type="term" value="C:cytoplasm"/>
    <property type="evidence" value="ECO:0007669"/>
    <property type="project" value="UniProtKB-SubCell"/>
</dbReference>
<comment type="subcellular location">
    <subcellularLocation>
        <location evidence="8">Cytoplasm</location>
    </subcellularLocation>
</comment>
<keyword evidence="5 8" id="KW-0418">Kinase</keyword>
<feature type="site" description="Important for catalytic activity; stabilizes the transition state when the phosphoryl donor is PPi" evidence="8">
    <location>
        <position position="154"/>
    </location>
</feature>
<evidence type="ECO:0000256" key="6">
    <source>
        <dbReference type="ARBA" id="ARBA00022842"/>
    </source>
</evidence>
<dbReference type="EMBL" id="CP001032">
    <property type="protein sequence ID" value="ACB73441.1"/>
    <property type="molecule type" value="Genomic_DNA"/>
</dbReference>
<protein>
    <recommendedName>
        <fullName evidence="8">Pyrophosphate--fructose 6-phosphate 1-phosphotransferase</fullName>
        <ecNumber evidence="8">2.7.1.90</ecNumber>
    </recommendedName>
    <alternativeName>
        <fullName evidence="8">6-phosphofructokinase, pyrophosphate dependent</fullName>
    </alternativeName>
    <alternativeName>
        <fullName evidence="8">PPi-dependent phosphofructokinase</fullName>
        <shortName evidence="8">PPi-PFK</shortName>
    </alternativeName>
    <alternativeName>
        <fullName evidence="8">Pyrophosphate-dependent 6-phosphofructose-1-kinase</fullName>
    </alternativeName>
</protein>
<dbReference type="InterPro" id="IPR011405">
    <property type="entry name" value="PPi-PFK_SMc01852"/>
</dbReference>
<dbReference type="Proteomes" id="UP000007013">
    <property type="component" value="Chromosome"/>
</dbReference>
<dbReference type="InterPro" id="IPR022953">
    <property type="entry name" value="ATP_PFK"/>
</dbReference>
<keyword evidence="6 8" id="KW-0460">Magnesium</keyword>
<comment type="activity regulation">
    <text evidence="8">Non-allosteric.</text>
</comment>
<dbReference type="UniPathway" id="UPA00109">
    <property type="reaction ID" value="UER00182"/>
</dbReference>
<dbReference type="PANTHER" id="PTHR45770">
    <property type="entry name" value="ATP-DEPENDENT 6-PHOSPHOFRUCTOKINASE 1"/>
    <property type="match status" value="1"/>
</dbReference>
<accession>B1ZN72</accession>
<dbReference type="Gene3D" id="3.40.50.450">
    <property type="match status" value="1"/>
</dbReference>
<dbReference type="InterPro" id="IPR035966">
    <property type="entry name" value="PKF_sf"/>
</dbReference>
<dbReference type="InterPro" id="IPR050929">
    <property type="entry name" value="PFKA"/>
</dbReference>
<feature type="binding site" evidence="8">
    <location>
        <begin position="155"/>
        <end position="157"/>
    </location>
    <ligand>
        <name>substrate</name>
    </ligand>
</feature>
<dbReference type="STRING" id="452637.Oter_0150"/>
<dbReference type="HOGENOM" id="CLU_643544_0_0_0"/>
<dbReference type="HAMAP" id="MF_01977">
    <property type="entry name" value="Phosphofructokinase_II_P"/>
    <property type="match status" value="1"/>
</dbReference>
<dbReference type="EC" id="2.7.1.90" evidence="8"/>
<name>B1ZN72_OPITP</name>
<dbReference type="PRINTS" id="PR00476">
    <property type="entry name" value="PHFRCTKINASE"/>
</dbReference>
<keyword evidence="3 8" id="KW-0808">Transferase</keyword>
<proteinExistence type="inferred from homology"/>
<organism evidence="10 11">
    <name type="scientific">Opitutus terrae (strain DSM 11246 / JCM 15787 / PB90-1)</name>
    <dbReference type="NCBI Taxonomy" id="452637"/>
    <lineage>
        <taxon>Bacteria</taxon>
        <taxon>Pseudomonadati</taxon>
        <taxon>Verrucomicrobiota</taxon>
        <taxon>Opitutia</taxon>
        <taxon>Opitutales</taxon>
        <taxon>Opitutaceae</taxon>
        <taxon>Opitutus</taxon>
    </lineage>
</organism>
<dbReference type="GO" id="GO:0046872">
    <property type="term" value="F:metal ion binding"/>
    <property type="evidence" value="ECO:0007669"/>
    <property type="project" value="UniProtKB-KW"/>
</dbReference>
<feature type="binding site" evidence="8">
    <location>
        <begin position="200"/>
        <end position="202"/>
    </location>
    <ligand>
        <name>substrate</name>
    </ligand>
</feature>
<dbReference type="GO" id="GO:0006002">
    <property type="term" value="P:fructose 6-phosphate metabolic process"/>
    <property type="evidence" value="ECO:0007669"/>
    <property type="project" value="InterPro"/>
</dbReference>
<keyword evidence="11" id="KW-1185">Reference proteome</keyword>
<comment type="function">
    <text evidence="2 8">Catalyzes the phosphorylation of D-fructose 6-phosphate, the first committing step of glycolysis. Uses inorganic phosphate (PPi) as phosphoryl donor instead of ATP like common ATP-dependent phosphofructokinases (ATP-PFKs), which renders the reaction reversible, and can thus function both in glycolysis and gluconeogenesis. Consistently, PPi-PFK can replace the enzymes of both the forward (ATP-PFK) and reverse (fructose-bisphosphatase (FBPase)) reactions.</text>
</comment>
<dbReference type="Gene3D" id="3.40.50.460">
    <property type="entry name" value="Phosphofructokinase domain"/>
    <property type="match status" value="1"/>
</dbReference>
<dbReference type="AlphaFoldDB" id="B1ZN72"/>
<evidence type="ECO:0000256" key="3">
    <source>
        <dbReference type="ARBA" id="ARBA00022679"/>
    </source>
</evidence>
<dbReference type="PIRSF" id="PIRSF036484">
    <property type="entry name" value="PPi-PFK_SMc01852"/>
    <property type="match status" value="1"/>
</dbReference>
<feature type="binding site" evidence="8">
    <location>
        <position position="18"/>
    </location>
    <ligand>
        <name>diphosphate</name>
        <dbReference type="ChEBI" id="CHEBI:33019"/>
    </ligand>
</feature>
<evidence type="ECO:0000256" key="4">
    <source>
        <dbReference type="ARBA" id="ARBA00022723"/>
    </source>
</evidence>
<dbReference type="SUPFAM" id="SSF53784">
    <property type="entry name" value="Phosphofructokinase"/>
    <property type="match status" value="1"/>
</dbReference>
<evidence type="ECO:0000256" key="5">
    <source>
        <dbReference type="ARBA" id="ARBA00022777"/>
    </source>
</evidence>
<keyword evidence="8" id="KW-0324">Glycolysis</keyword>
<sequence length="413" mass="44179">MKTPNARPKKVALLTAGGLAPCLSSAVGGLIERYTEIAPDIEIIAYKGGYKGLLLGDSYKVGPAERAAAGVLHRHGGSPIGNSRVKLTNVKDCVKRGLVKEGQDPQKVAADQLVKDGVDILHTIGGDDTNTAAADLAAFLAKNDYGLTVIGLPKTIDNDVFPIRQSLGAWTAAEQGARYFRNVVAEDGANPRMLIIHEVMGRNCGWLTAATAAEYQKLLAREEFAPGLGLSREALSVHGIFIPEMAFDIAAEAARLKAVMDRLDNVNIFVSEGAGVETIVAEMQSRGQEVPRDAFGHVKLDAVNPGKWFGDQFAKMLGAEKVLVQKSGYFARAAAANQADLMLIKSCVDLAVECALRRESGVIGHDEDQNNVLRAIEFTRIKGGKPFKPTTPWFADLLKSIGQPLGATLSVKH</sequence>
<feature type="domain" description="Phosphofructokinase" evidence="9">
    <location>
        <begin position="10"/>
        <end position="299"/>
    </location>
</feature>
<gene>
    <name evidence="8" type="primary">pfp</name>
    <name evidence="10" type="ordered locus">Oter_0150</name>
</gene>
<feature type="binding site" evidence="8">
    <location>
        <position position="272"/>
    </location>
    <ligand>
        <name>substrate</name>
    </ligand>
</feature>
<feature type="site" description="Important for catalytic activity and substrate specificity; stabilizes the transition state when the phosphoryl donor is PPi; prevents ATP from binding by mimicking the alpha-phosphate group of ATP" evidence="8">
    <location>
        <position position="128"/>
    </location>
</feature>
<dbReference type="GO" id="GO:0003872">
    <property type="term" value="F:6-phosphofructokinase activity"/>
    <property type="evidence" value="ECO:0007669"/>
    <property type="project" value="UniProtKB-UniRule"/>
</dbReference>
<comment type="subunit">
    <text evidence="8">Homodimer or homotetramer.</text>
</comment>
<keyword evidence="4 8" id="KW-0479">Metal-binding</keyword>
<dbReference type="GO" id="GO:0047334">
    <property type="term" value="F:diphosphate-fructose-6-phosphate 1-phosphotransferase activity"/>
    <property type="evidence" value="ECO:0007669"/>
    <property type="project" value="UniProtKB-EC"/>
</dbReference>
<feature type="binding site" evidence="8">
    <location>
        <position position="127"/>
    </location>
    <ligand>
        <name>Mg(2+)</name>
        <dbReference type="ChEBI" id="CHEBI:18420"/>
        <note>catalytic</note>
    </ligand>
</feature>
<evidence type="ECO:0000313" key="11">
    <source>
        <dbReference type="Proteomes" id="UP000007013"/>
    </source>
</evidence>